<sequence>MYADDQYEGFDDNWDGHQDGRYISPERDDDEDEDEYRPPRGDDDENSSQRRRPRRQQEPMEEERNDEEDPPAEREDSIHNDGKGISIVTSWQPVHPPLAAGQKRRVNAAKPKPVNNSFFIHEEEPLSMVIDAALEASQVAASRYPFKIVANTLRSKYFSLTHTVSRSNIKDKVLTTTAQYAEALEEATKMGKPTIKLFILELEREAEAVQNEDGSGSGGSGGSGAREATETEDKIAAAMKRILIKWHCDDPTCTSDACFTGNANAVHVRLVPLTAKKWAVAWVAEKSGVDLMNPPKDEKVFWPEGAAIEANDDLALLTSRRAREAHSSNASNITINFQGLDDLIRGRKRSRSRSRSPASTPRRGRRRRASPTSTPRRDRRQHNSQQTPASAVADDEDEISMDEFGMKYNVEAEVKALASLELEGPHLLKYVDDGNLKELLSVNGLAKLRRALEKWRKTKGRVRR</sequence>
<gene>
    <name evidence="2" type="ORF">MCHLO_04546</name>
</gene>
<proteinExistence type="predicted"/>
<keyword evidence="3" id="KW-1185">Reference proteome</keyword>
<feature type="region of interest" description="Disordered" evidence="1">
    <location>
        <begin position="209"/>
        <end position="231"/>
    </location>
</feature>
<accession>A0ABQ0L955</accession>
<feature type="compositionally biased region" description="Basic and acidic residues" evidence="1">
    <location>
        <begin position="71"/>
        <end position="80"/>
    </location>
</feature>
<feature type="compositionally biased region" description="Acidic residues" evidence="1">
    <location>
        <begin position="59"/>
        <end position="70"/>
    </location>
</feature>
<feature type="region of interest" description="Disordered" evidence="1">
    <location>
        <begin position="346"/>
        <end position="398"/>
    </location>
</feature>
<evidence type="ECO:0000313" key="3">
    <source>
        <dbReference type="Proteomes" id="UP000815677"/>
    </source>
</evidence>
<feature type="compositionally biased region" description="Basic and acidic residues" evidence="1">
    <location>
        <begin position="14"/>
        <end position="26"/>
    </location>
</feature>
<evidence type="ECO:0008006" key="4">
    <source>
        <dbReference type="Google" id="ProtNLM"/>
    </source>
</evidence>
<feature type="compositionally biased region" description="Gly residues" evidence="1">
    <location>
        <begin position="215"/>
        <end position="224"/>
    </location>
</feature>
<organism evidence="2 3">
    <name type="scientific">Mycena chlorophos</name>
    <name type="common">Agaric fungus</name>
    <name type="synonym">Agaricus chlorophos</name>
    <dbReference type="NCBI Taxonomy" id="658473"/>
    <lineage>
        <taxon>Eukaryota</taxon>
        <taxon>Fungi</taxon>
        <taxon>Dikarya</taxon>
        <taxon>Basidiomycota</taxon>
        <taxon>Agaricomycotina</taxon>
        <taxon>Agaricomycetes</taxon>
        <taxon>Agaricomycetidae</taxon>
        <taxon>Agaricales</taxon>
        <taxon>Marasmiineae</taxon>
        <taxon>Mycenaceae</taxon>
        <taxon>Mycena</taxon>
    </lineage>
</organism>
<feature type="region of interest" description="Disordered" evidence="1">
    <location>
        <begin position="1"/>
        <end position="80"/>
    </location>
</feature>
<name>A0ABQ0L955_MYCCL</name>
<protein>
    <recommendedName>
        <fullName evidence="4">SAM domain-containing protein</fullName>
    </recommendedName>
</protein>
<dbReference type="EMBL" id="DF843108">
    <property type="protein sequence ID" value="GAT47062.1"/>
    <property type="molecule type" value="Genomic_DNA"/>
</dbReference>
<dbReference type="Proteomes" id="UP000815677">
    <property type="component" value="Unassembled WGS sequence"/>
</dbReference>
<reference evidence="2" key="1">
    <citation type="submission" date="2014-09" db="EMBL/GenBank/DDBJ databases">
        <title>Genome sequence of the luminous mushroom Mycena chlorophos for searching fungal bioluminescence genes.</title>
        <authorList>
            <person name="Tanaka Y."/>
            <person name="Kasuga D."/>
            <person name="Oba Y."/>
            <person name="Hase S."/>
            <person name="Sato K."/>
            <person name="Oba Y."/>
            <person name="Sakakibara Y."/>
        </authorList>
    </citation>
    <scope>NUCLEOTIDE SEQUENCE</scope>
</reference>
<evidence type="ECO:0000256" key="1">
    <source>
        <dbReference type="SAM" id="MobiDB-lite"/>
    </source>
</evidence>
<feature type="compositionally biased region" description="Acidic residues" evidence="1">
    <location>
        <begin position="1"/>
        <end position="13"/>
    </location>
</feature>
<evidence type="ECO:0000313" key="2">
    <source>
        <dbReference type="EMBL" id="GAT47062.1"/>
    </source>
</evidence>